<dbReference type="EMBL" id="CP021434">
    <property type="protein sequence ID" value="ARU62527.1"/>
    <property type="molecule type" value="Genomic_DNA"/>
</dbReference>
<keyword evidence="3" id="KW-1185">Reference proteome</keyword>
<gene>
    <name evidence="2" type="ORF">CBW65_17340</name>
</gene>
<dbReference type="AlphaFoldDB" id="A0A1Y0IQ19"/>
<evidence type="ECO:0000259" key="1">
    <source>
        <dbReference type="PROSITE" id="PS50943"/>
    </source>
</evidence>
<dbReference type="Proteomes" id="UP000195437">
    <property type="component" value="Chromosome"/>
</dbReference>
<organism evidence="2 3">
    <name type="scientific">Tumebacillus avium</name>
    <dbReference type="NCBI Taxonomy" id="1903704"/>
    <lineage>
        <taxon>Bacteria</taxon>
        <taxon>Bacillati</taxon>
        <taxon>Bacillota</taxon>
        <taxon>Bacilli</taxon>
        <taxon>Bacillales</taxon>
        <taxon>Alicyclobacillaceae</taxon>
        <taxon>Tumebacillus</taxon>
    </lineage>
</organism>
<protein>
    <recommendedName>
        <fullName evidence="1">HTH cro/C1-type domain-containing protein</fullName>
    </recommendedName>
</protein>
<evidence type="ECO:0000313" key="2">
    <source>
        <dbReference type="EMBL" id="ARU62527.1"/>
    </source>
</evidence>
<dbReference type="CDD" id="cd00093">
    <property type="entry name" value="HTH_XRE"/>
    <property type="match status" value="1"/>
</dbReference>
<evidence type="ECO:0000313" key="3">
    <source>
        <dbReference type="Proteomes" id="UP000195437"/>
    </source>
</evidence>
<dbReference type="RefSeq" id="WP_087457886.1">
    <property type="nucleotide sequence ID" value="NZ_CP021434.1"/>
</dbReference>
<dbReference type="GO" id="GO:0003677">
    <property type="term" value="F:DNA binding"/>
    <property type="evidence" value="ECO:0007669"/>
    <property type="project" value="InterPro"/>
</dbReference>
<dbReference type="KEGG" id="tum:CBW65_17340"/>
<reference evidence="3" key="1">
    <citation type="submission" date="2017-05" db="EMBL/GenBank/DDBJ databases">
        <authorList>
            <person name="Sung H."/>
        </authorList>
    </citation>
    <scope>NUCLEOTIDE SEQUENCE [LARGE SCALE GENOMIC DNA]</scope>
    <source>
        <strain evidence="3">AR23208</strain>
    </source>
</reference>
<feature type="domain" description="HTH cro/C1-type" evidence="1">
    <location>
        <begin position="7"/>
        <end position="61"/>
    </location>
</feature>
<name>A0A1Y0IQ19_9BACL</name>
<dbReference type="Gene3D" id="1.10.260.40">
    <property type="entry name" value="lambda repressor-like DNA-binding domains"/>
    <property type="match status" value="1"/>
</dbReference>
<dbReference type="SMART" id="SM00530">
    <property type="entry name" value="HTH_XRE"/>
    <property type="match status" value="1"/>
</dbReference>
<dbReference type="OrthoDB" id="2382171at2"/>
<dbReference type="InterPro" id="IPR010982">
    <property type="entry name" value="Lambda_DNA-bd_dom_sf"/>
</dbReference>
<proteinExistence type="predicted"/>
<accession>A0A1Y0IQ19</accession>
<dbReference type="PROSITE" id="PS50943">
    <property type="entry name" value="HTH_CROC1"/>
    <property type="match status" value="1"/>
</dbReference>
<dbReference type="InterPro" id="IPR001387">
    <property type="entry name" value="Cro/C1-type_HTH"/>
</dbReference>
<sequence>MSGTQTLEQLIKDKKLTVQKIADETGVSTLALEFLVYKQHQPKPHIAQKIAKVLEMKVGEIWPELKP</sequence>
<dbReference type="SUPFAM" id="SSF47413">
    <property type="entry name" value="lambda repressor-like DNA-binding domains"/>
    <property type="match status" value="1"/>
</dbReference>